<dbReference type="EMBL" id="GBXM01032587">
    <property type="protein sequence ID" value="JAH75990.1"/>
    <property type="molecule type" value="Transcribed_RNA"/>
</dbReference>
<reference evidence="1" key="2">
    <citation type="journal article" date="2015" name="Fish Shellfish Immunol.">
        <title>Early steps in the European eel (Anguilla anguilla)-Vibrio vulnificus interaction in the gills: Role of the RtxA13 toxin.</title>
        <authorList>
            <person name="Callol A."/>
            <person name="Pajuelo D."/>
            <person name="Ebbesson L."/>
            <person name="Teles M."/>
            <person name="MacKenzie S."/>
            <person name="Amaro C."/>
        </authorList>
    </citation>
    <scope>NUCLEOTIDE SEQUENCE</scope>
</reference>
<evidence type="ECO:0000313" key="1">
    <source>
        <dbReference type="EMBL" id="JAH75990.1"/>
    </source>
</evidence>
<reference evidence="1" key="1">
    <citation type="submission" date="2014-11" db="EMBL/GenBank/DDBJ databases">
        <authorList>
            <person name="Amaro Gonzalez C."/>
        </authorList>
    </citation>
    <scope>NUCLEOTIDE SEQUENCE</scope>
</reference>
<name>A0A0E9VEW1_ANGAN</name>
<dbReference type="AlphaFoldDB" id="A0A0E9VEW1"/>
<protein>
    <submittedName>
        <fullName evidence="1">Uncharacterized protein</fullName>
    </submittedName>
</protein>
<accession>A0A0E9VEW1</accession>
<proteinExistence type="predicted"/>
<sequence>MLQLTRQLIWLVGKFCASDQTLLHP</sequence>
<organism evidence="1">
    <name type="scientific">Anguilla anguilla</name>
    <name type="common">European freshwater eel</name>
    <name type="synonym">Muraena anguilla</name>
    <dbReference type="NCBI Taxonomy" id="7936"/>
    <lineage>
        <taxon>Eukaryota</taxon>
        <taxon>Metazoa</taxon>
        <taxon>Chordata</taxon>
        <taxon>Craniata</taxon>
        <taxon>Vertebrata</taxon>
        <taxon>Euteleostomi</taxon>
        <taxon>Actinopterygii</taxon>
        <taxon>Neopterygii</taxon>
        <taxon>Teleostei</taxon>
        <taxon>Anguilliformes</taxon>
        <taxon>Anguillidae</taxon>
        <taxon>Anguilla</taxon>
    </lineage>
</organism>